<evidence type="ECO:0000313" key="2">
    <source>
        <dbReference type="Proteomes" id="UP000594430"/>
    </source>
</evidence>
<dbReference type="Proteomes" id="UP000594430">
    <property type="component" value="Chromosome"/>
</dbReference>
<dbReference type="AlphaFoldDB" id="A0A7S9LMP1"/>
<sequence>MTEYLTQDVLLDLGEEAPEDLTLNMLRFANRGTILVVARSPVTHLSVLGSIKQPG</sequence>
<dbReference type="EMBL" id="CP064946">
    <property type="protein sequence ID" value="QPH51435.1"/>
    <property type="molecule type" value="Genomic_DNA"/>
</dbReference>
<proteinExistence type="predicted"/>
<accession>A0A7S9LMP1</accession>
<evidence type="ECO:0000313" key="1">
    <source>
        <dbReference type="EMBL" id="QPH51435.1"/>
    </source>
</evidence>
<organism evidence="1 2">
    <name type="scientific">Pseudomonas fulva</name>
    <dbReference type="NCBI Taxonomy" id="47880"/>
    <lineage>
        <taxon>Bacteria</taxon>
        <taxon>Pseudomonadati</taxon>
        <taxon>Pseudomonadota</taxon>
        <taxon>Gammaproteobacteria</taxon>
        <taxon>Pseudomonadales</taxon>
        <taxon>Pseudomonadaceae</taxon>
        <taxon>Pseudomonas</taxon>
    </lineage>
</organism>
<reference evidence="1 2" key="1">
    <citation type="submission" date="2020-11" db="EMBL/GenBank/DDBJ databases">
        <title>Pseudomonas fulva producing VIM-24.</title>
        <authorList>
            <person name="Liu S."/>
        </authorList>
    </citation>
    <scope>NUCLEOTIDE SEQUENCE [LARGE SCALE GENOMIC DNA]</scope>
    <source>
        <strain evidence="1 2">ZDHY414</strain>
    </source>
</reference>
<protein>
    <submittedName>
        <fullName evidence="1">Uncharacterized protein</fullName>
    </submittedName>
</protein>
<dbReference type="RefSeq" id="WP_176417803.1">
    <property type="nucleotide sequence ID" value="NZ_BQHM01000023.1"/>
</dbReference>
<name>A0A7S9LMP1_9PSED</name>
<gene>
    <name evidence="1" type="ORF">IZU98_14215</name>
</gene>
<dbReference type="GeneID" id="93442767"/>